<dbReference type="InterPro" id="IPR058245">
    <property type="entry name" value="NreC/VraR/RcsB-like_REC"/>
</dbReference>
<reference evidence="6 7" key="1">
    <citation type="submission" date="2021-08" db="EMBL/GenBank/DDBJ databases">
        <authorList>
            <person name="Zhang D."/>
            <person name="Zhang A."/>
            <person name="Wang L."/>
        </authorList>
    </citation>
    <scope>NUCLEOTIDE SEQUENCE [LARGE SCALE GENOMIC DNA]</scope>
    <source>
        <strain evidence="6 7">WL0086</strain>
    </source>
</reference>
<proteinExistence type="predicted"/>
<dbReference type="Proteomes" id="UP000738431">
    <property type="component" value="Chromosome"/>
</dbReference>
<dbReference type="PROSITE" id="PS50110">
    <property type="entry name" value="RESPONSE_REGULATORY"/>
    <property type="match status" value="1"/>
</dbReference>
<accession>A0ABZ1C609</accession>
<dbReference type="CDD" id="cd06170">
    <property type="entry name" value="LuxR_C_like"/>
    <property type="match status" value="1"/>
</dbReference>
<dbReference type="SMART" id="SM00421">
    <property type="entry name" value="HTH_LUXR"/>
    <property type="match status" value="1"/>
</dbReference>
<evidence type="ECO:0000256" key="2">
    <source>
        <dbReference type="ARBA" id="ARBA00023125"/>
    </source>
</evidence>
<dbReference type="PROSITE" id="PS00622">
    <property type="entry name" value="HTH_LUXR_1"/>
    <property type="match status" value="1"/>
</dbReference>
<evidence type="ECO:0000256" key="3">
    <source>
        <dbReference type="PROSITE-ProRule" id="PRU00169"/>
    </source>
</evidence>
<dbReference type="InterPro" id="IPR011006">
    <property type="entry name" value="CheY-like_superfamily"/>
</dbReference>
<dbReference type="PANTHER" id="PTHR43214:SF43">
    <property type="entry name" value="TWO-COMPONENT RESPONSE REGULATOR"/>
    <property type="match status" value="1"/>
</dbReference>
<evidence type="ECO:0000313" key="7">
    <source>
        <dbReference type="Proteomes" id="UP000738431"/>
    </source>
</evidence>
<dbReference type="InterPro" id="IPR016032">
    <property type="entry name" value="Sig_transdc_resp-reg_C-effctor"/>
</dbReference>
<feature type="domain" description="HTH luxR-type" evidence="4">
    <location>
        <begin position="144"/>
        <end position="209"/>
    </location>
</feature>
<dbReference type="PRINTS" id="PR00038">
    <property type="entry name" value="HTHLUXR"/>
</dbReference>
<dbReference type="CDD" id="cd17535">
    <property type="entry name" value="REC_NarL-like"/>
    <property type="match status" value="1"/>
</dbReference>
<keyword evidence="7" id="KW-1185">Reference proteome</keyword>
<sequence length="213" mass="22921">MTSPASSHSRVRILVADDHFVVRSGLVALIECEPELAVIAQASDGEQAVALFREHQPDLAVLDLRMPGLGGREAIEQIRREFPAARILVLTAYNGDEDIHGALAAGASGYLLKSSTGDDLIPAIRQVCGGGRWIPRDVASRLAVRERFEALTPRELDVLRETAKGLANKEIAATLGITENTVKDHLKHILGKLQVAGRTEAVTAAVQRGLLEL</sequence>
<evidence type="ECO:0000256" key="1">
    <source>
        <dbReference type="ARBA" id="ARBA00022553"/>
    </source>
</evidence>
<reference evidence="6 7" key="2">
    <citation type="submission" date="2023-12" db="EMBL/GenBank/DDBJ databases">
        <title>Description of an unclassified Opitutus bacterium of Verrucomicrobiota.</title>
        <authorList>
            <person name="Zhang D.-F."/>
        </authorList>
    </citation>
    <scope>NUCLEOTIDE SEQUENCE [LARGE SCALE GENOMIC DNA]</scope>
    <source>
        <strain evidence="6 7">WL0086</strain>
    </source>
</reference>
<dbReference type="EMBL" id="CP139781">
    <property type="protein sequence ID" value="WRQ87161.1"/>
    <property type="molecule type" value="Genomic_DNA"/>
</dbReference>
<gene>
    <name evidence="6" type="ORF">K1X11_020305</name>
</gene>
<dbReference type="InterPro" id="IPR001789">
    <property type="entry name" value="Sig_transdc_resp-reg_receiver"/>
</dbReference>
<dbReference type="RefSeq" id="WP_221029425.1">
    <property type="nucleotide sequence ID" value="NZ_CP139781.1"/>
</dbReference>
<organism evidence="6 7">
    <name type="scientific">Actomonas aquatica</name>
    <dbReference type="NCBI Taxonomy" id="2866162"/>
    <lineage>
        <taxon>Bacteria</taxon>
        <taxon>Pseudomonadati</taxon>
        <taxon>Verrucomicrobiota</taxon>
        <taxon>Opitutia</taxon>
        <taxon>Opitutales</taxon>
        <taxon>Opitutaceae</taxon>
        <taxon>Actomonas</taxon>
    </lineage>
</organism>
<dbReference type="Gene3D" id="3.40.50.2300">
    <property type="match status" value="1"/>
</dbReference>
<dbReference type="InterPro" id="IPR000792">
    <property type="entry name" value="Tscrpt_reg_LuxR_C"/>
</dbReference>
<evidence type="ECO:0000259" key="4">
    <source>
        <dbReference type="PROSITE" id="PS50043"/>
    </source>
</evidence>
<keyword evidence="1 3" id="KW-0597">Phosphoprotein</keyword>
<dbReference type="InterPro" id="IPR039420">
    <property type="entry name" value="WalR-like"/>
</dbReference>
<dbReference type="SUPFAM" id="SSF46894">
    <property type="entry name" value="C-terminal effector domain of the bipartite response regulators"/>
    <property type="match status" value="1"/>
</dbReference>
<evidence type="ECO:0000259" key="5">
    <source>
        <dbReference type="PROSITE" id="PS50110"/>
    </source>
</evidence>
<feature type="modified residue" description="4-aspartylphosphate" evidence="3">
    <location>
        <position position="63"/>
    </location>
</feature>
<dbReference type="SUPFAM" id="SSF52172">
    <property type="entry name" value="CheY-like"/>
    <property type="match status" value="1"/>
</dbReference>
<name>A0ABZ1C609_9BACT</name>
<keyword evidence="2" id="KW-0238">DNA-binding</keyword>
<evidence type="ECO:0000313" key="6">
    <source>
        <dbReference type="EMBL" id="WRQ87161.1"/>
    </source>
</evidence>
<dbReference type="PANTHER" id="PTHR43214">
    <property type="entry name" value="TWO-COMPONENT RESPONSE REGULATOR"/>
    <property type="match status" value="1"/>
</dbReference>
<dbReference type="Pfam" id="PF00072">
    <property type="entry name" value="Response_reg"/>
    <property type="match status" value="1"/>
</dbReference>
<dbReference type="Pfam" id="PF00196">
    <property type="entry name" value="GerE"/>
    <property type="match status" value="1"/>
</dbReference>
<feature type="domain" description="Response regulatory" evidence="5">
    <location>
        <begin position="12"/>
        <end position="128"/>
    </location>
</feature>
<dbReference type="SMART" id="SM00448">
    <property type="entry name" value="REC"/>
    <property type="match status" value="1"/>
</dbReference>
<dbReference type="PROSITE" id="PS50043">
    <property type="entry name" value="HTH_LUXR_2"/>
    <property type="match status" value="1"/>
</dbReference>
<protein>
    <submittedName>
        <fullName evidence="6">Response regulator transcription factor</fullName>
    </submittedName>
</protein>